<dbReference type="EMBL" id="FO203512">
    <property type="protein sequence ID" value="CCK76545.1"/>
    <property type="molecule type" value="Genomic_DNA"/>
</dbReference>
<reference evidence="2 3" key="1">
    <citation type="journal article" date="2013" name="Nat. Commun.">
        <title>Genome sequence and functional genomic analysis of the oil-degrading bacterium Oleispira antarctica.</title>
        <authorList>
            <person name="Kube M."/>
            <person name="Chernikova T.N."/>
            <person name="Al-Ramahi Y."/>
            <person name="Beloqui A."/>
            <person name="Lopez-Cortez N."/>
            <person name="Guazzaroni M.E."/>
            <person name="Heipieper H.J."/>
            <person name="Klages S."/>
            <person name="Kotsyurbenko O.R."/>
            <person name="Langer I."/>
            <person name="Nechitaylo T.Y."/>
            <person name="Lunsdorf H."/>
            <person name="Fernandez M."/>
            <person name="Juarez S."/>
            <person name="Ciordia S."/>
            <person name="Singer A."/>
            <person name="Kagan O."/>
            <person name="Egorova O."/>
            <person name="Petit P.A."/>
            <person name="Stogios P."/>
            <person name="Kim Y."/>
            <person name="Tchigvintsev A."/>
            <person name="Flick R."/>
            <person name="Denaro R."/>
            <person name="Genovese M."/>
            <person name="Albar J.P."/>
            <person name="Reva O.N."/>
            <person name="Martinez-Gomariz M."/>
            <person name="Tran H."/>
            <person name="Ferrer M."/>
            <person name="Savchenko A."/>
            <person name="Yakunin A.F."/>
            <person name="Yakimov M.M."/>
            <person name="Golyshina O.V."/>
            <person name="Reinhardt R."/>
            <person name="Golyshin P.N."/>
        </authorList>
    </citation>
    <scope>NUCLEOTIDE SEQUENCE [LARGE SCALE GENOMIC DNA]</scope>
</reference>
<gene>
    <name evidence="2" type="ORF">OLEAN_C23690</name>
</gene>
<dbReference type="KEGG" id="oai:OLEAN_C23690"/>
<dbReference type="HOGENOM" id="CLU_589035_0_0_6"/>
<dbReference type="AlphaFoldDB" id="R4YNZ5"/>
<protein>
    <submittedName>
        <fullName evidence="2">Uncharacterized protein</fullName>
    </submittedName>
</protein>
<feature type="signal peptide" evidence="1">
    <location>
        <begin position="1"/>
        <end position="31"/>
    </location>
</feature>
<name>R4YNZ5_OLEAN</name>
<sequence length="464" mass="50196">MIIKNYSFIKSASQLALRLLCLLLVSWQSSADLTSLSDTALSDESLGQVTGQALFKIEEKPSSFAGQEDISFTKMTLGLKIEMNVIIDELSLGTFHREGGDSSTCDGPGRHCANNRAAANFNTWRCNEITCGGIYNDGEGNPFSASALVYGDLIGLSGAQKFGAALAAIFGNHYASSALFTREDIFPAGFENRNAGSWTETDIKLRDMTFGRVIENADGTESLEDFIIEKPFIEFAHDDSDIINGGVRKIAGLRIGFGSSTGVQGQAIDAVSGFIRPVVDVYVDAAIGKAEFTFAPYLGGVRTAGYIHVDPTKTLVSPCDGSGLVCGQVEDAAKVAEASPQAQLFPLQNLVLDDAPNVWISMQSKDIIYESDTKLDTNGTDTIKYDYETAKAGFWFNLGALNITKNDQQVLVQESGTTNYTLDSLAEFNRLSGIQGDTSKPLHPDNYFSAHPNNAKYPQINNYY</sequence>
<dbReference type="OrthoDB" id="6358750at2"/>
<organism evidence="2 3">
    <name type="scientific">Oleispira antarctica RB-8</name>
    <dbReference type="NCBI Taxonomy" id="698738"/>
    <lineage>
        <taxon>Bacteria</taxon>
        <taxon>Pseudomonadati</taxon>
        <taxon>Pseudomonadota</taxon>
        <taxon>Gammaproteobacteria</taxon>
        <taxon>Oceanospirillales</taxon>
        <taxon>Oceanospirillaceae</taxon>
        <taxon>Oleispira</taxon>
    </lineage>
</organism>
<evidence type="ECO:0000256" key="1">
    <source>
        <dbReference type="SAM" id="SignalP"/>
    </source>
</evidence>
<evidence type="ECO:0000313" key="2">
    <source>
        <dbReference type="EMBL" id="CCK76545.1"/>
    </source>
</evidence>
<keyword evidence="1" id="KW-0732">Signal</keyword>
<proteinExistence type="predicted"/>
<feature type="chain" id="PRO_5004383812" evidence="1">
    <location>
        <begin position="32"/>
        <end position="464"/>
    </location>
</feature>
<dbReference type="STRING" id="698738.OLEAN_C23690"/>
<accession>R4YNZ5</accession>
<keyword evidence="3" id="KW-1185">Reference proteome</keyword>
<dbReference type="Proteomes" id="UP000032749">
    <property type="component" value="Chromosome"/>
</dbReference>
<evidence type="ECO:0000313" key="3">
    <source>
        <dbReference type="Proteomes" id="UP000032749"/>
    </source>
</evidence>